<dbReference type="InterPro" id="IPR027417">
    <property type="entry name" value="P-loop_NTPase"/>
</dbReference>
<keyword evidence="2" id="KW-1133">Transmembrane helix</keyword>
<dbReference type="AlphaFoldDB" id="A0A919JDK7"/>
<evidence type="ECO:0000313" key="4">
    <source>
        <dbReference type="Proteomes" id="UP000647172"/>
    </source>
</evidence>
<keyword evidence="2" id="KW-0812">Transmembrane</keyword>
<feature type="transmembrane region" description="Helical" evidence="2">
    <location>
        <begin position="45"/>
        <end position="68"/>
    </location>
</feature>
<evidence type="ECO:0000256" key="2">
    <source>
        <dbReference type="SAM" id="Phobius"/>
    </source>
</evidence>
<accession>A0A919JDK7</accession>
<reference evidence="3" key="1">
    <citation type="submission" date="2021-01" db="EMBL/GenBank/DDBJ databases">
        <title>Whole genome shotgun sequence of Actinoplanes nipponensis NBRC 14063.</title>
        <authorList>
            <person name="Komaki H."/>
            <person name="Tamura T."/>
        </authorList>
    </citation>
    <scope>NUCLEOTIDE SEQUENCE</scope>
    <source>
        <strain evidence="3">NBRC 14063</strain>
    </source>
</reference>
<dbReference type="EMBL" id="BOMQ01000017">
    <property type="protein sequence ID" value="GIE47828.1"/>
    <property type="molecule type" value="Genomic_DNA"/>
</dbReference>
<evidence type="ECO:0000256" key="1">
    <source>
        <dbReference type="SAM" id="MobiDB-lite"/>
    </source>
</evidence>
<dbReference type="InterPro" id="IPR050445">
    <property type="entry name" value="Bact_polysacc_biosynth/exp"/>
</dbReference>
<proteinExistence type="predicted"/>
<feature type="region of interest" description="Disordered" evidence="1">
    <location>
        <begin position="390"/>
        <end position="428"/>
    </location>
</feature>
<dbReference type="Gene3D" id="3.40.50.300">
    <property type="entry name" value="P-loop containing nucleotide triphosphate hydrolases"/>
    <property type="match status" value="2"/>
</dbReference>
<comment type="caution">
    <text evidence="3">The sequence shown here is derived from an EMBL/GenBank/DDBJ whole genome shotgun (WGS) entry which is preliminary data.</text>
</comment>
<dbReference type="PANTHER" id="PTHR32309:SF31">
    <property type="entry name" value="CAPSULAR EXOPOLYSACCHARIDE FAMILY"/>
    <property type="match status" value="1"/>
</dbReference>
<organism evidence="3 4">
    <name type="scientific">Actinoplanes nipponensis</name>
    <dbReference type="NCBI Taxonomy" id="135950"/>
    <lineage>
        <taxon>Bacteria</taxon>
        <taxon>Bacillati</taxon>
        <taxon>Actinomycetota</taxon>
        <taxon>Actinomycetes</taxon>
        <taxon>Micromonosporales</taxon>
        <taxon>Micromonosporaceae</taxon>
        <taxon>Actinoplanes</taxon>
    </lineage>
</organism>
<dbReference type="SUPFAM" id="SSF52540">
    <property type="entry name" value="P-loop containing nucleoside triphosphate hydrolases"/>
    <property type="match status" value="1"/>
</dbReference>
<protein>
    <recommendedName>
        <fullName evidence="5">Capsular polysaccharide biosynthesis protein</fullName>
    </recommendedName>
</protein>
<evidence type="ECO:0008006" key="5">
    <source>
        <dbReference type="Google" id="ProtNLM"/>
    </source>
</evidence>
<gene>
    <name evidence="3" type="ORF">Ani05nite_13620</name>
</gene>
<keyword evidence="4" id="KW-1185">Reference proteome</keyword>
<evidence type="ECO:0000313" key="3">
    <source>
        <dbReference type="EMBL" id="GIE47828.1"/>
    </source>
</evidence>
<keyword evidence="2" id="KW-0472">Membrane</keyword>
<dbReference type="Proteomes" id="UP000647172">
    <property type="component" value="Unassembled WGS sequence"/>
</dbReference>
<sequence>MYRYTTAQTVGERRLMDVTDSVAASRQRVVGFADVVRIPLRRWRIVLTATAAVTLAVLAYLFFFPATYRATTVVVLRPVVTDPFTLPSSGADRAINMTAENGIALGNDVIDSTARILDRDPEAVRESLTTEVPTGGQVLRFQYAGDSERSAITGANTAAETYLRVREDIYKQQRAALILSYDNTIKQVTNQRIAVQKDLPNQKSSSDTASPRTQATLDQVSALNDQIAQLANARAKVASADLSPGSVTAAARAPIPSSHDAGPLYLLGAVLGGLLLGMVTAHAREALDRRVRSIEQAADLVGMPALGVVRAAGRHHDEAAAADARYVSLAVLKWIDRHPDRALVVLSGRDDEGRTTVTGNLAVALAEAGHDVTLAGPAESHEELKRVLFAAQKRTPPRPRTLPSPGLNGAASAERLGRGGAGSSVPGVTRVAGPTVRVADAPTQVVTTAADPEATVIMETPVRQAPVITPAPAAGHPAEADSRLLNVLVGGGVVRLCALGEEPDTGVVVVDAPPSDTDERGVRAAQSGVAVLVVARDRTRNAELSRLVDRLRSAGAQTVGFVLTGGRSA</sequence>
<name>A0A919JDK7_9ACTN</name>
<dbReference type="PANTHER" id="PTHR32309">
    <property type="entry name" value="TYROSINE-PROTEIN KINASE"/>
    <property type="match status" value="1"/>
</dbReference>